<dbReference type="RefSeq" id="XP_024739876.1">
    <property type="nucleotide sequence ID" value="XM_024877978.1"/>
</dbReference>
<dbReference type="STRING" id="1095630.A0A2J6TIX8"/>
<dbReference type="PANTHER" id="PTHR13347">
    <property type="entry name" value="HEAT REPEAT-CONTAINING PROTEIN 3"/>
    <property type="match status" value="1"/>
</dbReference>
<dbReference type="Pfam" id="PF25567">
    <property type="entry name" value="TPR_SYO1"/>
    <property type="match status" value="1"/>
</dbReference>
<evidence type="ECO:0000313" key="4">
    <source>
        <dbReference type="EMBL" id="PMD62972.1"/>
    </source>
</evidence>
<dbReference type="GO" id="GO:0051082">
    <property type="term" value="F:unfolded protein binding"/>
    <property type="evidence" value="ECO:0007669"/>
    <property type="project" value="TreeGrafter"/>
</dbReference>
<name>A0A2J6TIX8_9HELO</name>
<protein>
    <recommendedName>
        <fullName evidence="3">SYO1-like TPR repeats domain-containing protein</fullName>
    </recommendedName>
</protein>
<dbReference type="GO" id="GO:0006606">
    <property type="term" value="P:protein import into nucleus"/>
    <property type="evidence" value="ECO:0007669"/>
    <property type="project" value="TreeGrafter"/>
</dbReference>
<dbReference type="EMBL" id="KZ613783">
    <property type="protein sequence ID" value="PMD62972.1"/>
    <property type="molecule type" value="Genomic_DNA"/>
</dbReference>
<dbReference type="InterPro" id="IPR011989">
    <property type="entry name" value="ARM-like"/>
</dbReference>
<gene>
    <name evidence="4" type="ORF">K444DRAFT_586450</name>
</gene>
<evidence type="ECO:0000256" key="2">
    <source>
        <dbReference type="SAM" id="MobiDB-lite"/>
    </source>
</evidence>
<dbReference type="InterPro" id="IPR057990">
    <property type="entry name" value="TPR_SYO1"/>
</dbReference>
<dbReference type="CDD" id="cd13394">
    <property type="entry name" value="Syo1_like"/>
    <property type="match status" value="1"/>
</dbReference>
<keyword evidence="5" id="KW-1185">Reference proteome</keyword>
<reference evidence="4 5" key="1">
    <citation type="submission" date="2016-04" db="EMBL/GenBank/DDBJ databases">
        <title>A degradative enzymes factory behind the ericoid mycorrhizal symbiosis.</title>
        <authorList>
            <consortium name="DOE Joint Genome Institute"/>
            <person name="Martino E."/>
            <person name="Morin E."/>
            <person name="Grelet G."/>
            <person name="Kuo A."/>
            <person name="Kohler A."/>
            <person name="Daghino S."/>
            <person name="Barry K."/>
            <person name="Choi C."/>
            <person name="Cichocki N."/>
            <person name="Clum A."/>
            <person name="Copeland A."/>
            <person name="Hainaut M."/>
            <person name="Haridas S."/>
            <person name="Labutti K."/>
            <person name="Lindquist E."/>
            <person name="Lipzen A."/>
            <person name="Khouja H.-R."/>
            <person name="Murat C."/>
            <person name="Ohm R."/>
            <person name="Olson A."/>
            <person name="Spatafora J."/>
            <person name="Veneault-Fourrey C."/>
            <person name="Henrissat B."/>
            <person name="Grigoriev I."/>
            <person name="Martin F."/>
            <person name="Perotto S."/>
        </authorList>
    </citation>
    <scope>NUCLEOTIDE SEQUENCE [LARGE SCALE GENOMIC DNA]</scope>
    <source>
        <strain evidence="4 5">E</strain>
    </source>
</reference>
<evidence type="ECO:0000256" key="1">
    <source>
        <dbReference type="ARBA" id="ARBA00049983"/>
    </source>
</evidence>
<evidence type="ECO:0000313" key="5">
    <source>
        <dbReference type="Proteomes" id="UP000235371"/>
    </source>
</evidence>
<evidence type="ECO:0000259" key="3">
    <source>
        <dbReference type="Pfam" id="PF25567"/>
    </source>
</evidence>
<feature type="domain" description="SYO1-like TPR repeats" evidence="3">
    <location>
        <begin position="443"/>
        <end position="683"/>
    </location>
</feature>
<dbReference type="GO" id="GO:0042273">
    <property type="term" value="P:ribosomal large subunit biogenesis"/>
    <property type="evidence" value="ECO:0007669"/>
    <property type="project" value="TreeGrafter"/>
</dbReference>
<dbReference type="PANTHER" id="PTHR13347:SF1">
    <property type="entry name" value="HEAT REPEAT-CONTAINING PROTEIN 3"/>
    <property type="match status" value="1"/>
</dbReference>
<dbReference type="Gene3D" id="1.25.10.10">
    <property type="entry name" value="Leucine-rich Repeat Variant"/>
    <property type="match status" value="1"/>
</dbReference>
<dbReference type="InParanoid" id="A0A2J6TIX8"/>
<comment type="similarity">
    <text evidence="1">Belongs to the nuclear import and ribosome assembly adapter family.</text>
</comment>
<dbReference type="SUPFAM" id="SSF48371">
    <property type="entry name" value="ARM repeat"/>
    <property type="match status" value="2"/>
</dbReference>
<dbReference type="AlphaFoldDB" id="A0A2J6TIX8"/>
<accession>A0A2J6TIX8</accession>
<organism evidence="4 5">
    <name type="scientific">Hyaloscypha bicolor E</name>
    <dbReference type="NCBI Taxonomy" id="1095630"/>
    <lineage>
        <taxon>Eukaryota</taxon>
        <taxon>Fungi</taxon>
        <taxon>Dikarya</taxon>
        <taxon>Ascomycota</taxon>
        <taxon>Pezizomycotina</taxon>
        <taxon>Leotiomycetes</taxon>
        <taxon>Helotiales</taxon>
        <taxon>Hyaloscyphaceae</taxon>
        <taxon>Hyaloscypha</taxon>
        <taxon>Hyaloscypha bicolor</taxon>
    </lineage>
</organism>
<dbReference type="InterPro" id="IPR016024">
    <property type="entry name" value="ARM-type_fold"/>
</dbReference>
<dbReference type="Proteomes" id="UP000235371">
    <property type="component" value="Unassembled WGS sequence"/>
</dbReference>
<feature type="compositionally biased region" description="Basic residues" evidence="2">
    <location>
        <begin position="1"/>
        <end position="12"/>
    </location>
</feature>
<dbReference type="OrthoDB" id="288703at2759"/>
<sequence>MGKSKPRNRAKNRNNPTAREVKPPTDPELAALRQERVLPVLKDLQSPDLKTRSTAARAITNLIENNKTRKLLLREQIVKILLEQTLTDSKPETRADGWGILQNLVLEEDSDFCVYLFRQDILTAIECGGKSILETLDSEKVPFKNLSKPEKELVWTLASSLISLISSLSEAQNEINQAISNRFTISQFLIGAVTKGEAPDYIVLEVFNCMAILLEDNKALAQQVKEREEIFLDYLIIVKQETDNKDYADMKGVGACQVLHNLFNSLTWYDHNTPEQGASDAGLIPTLVRAMNQTKIRTTTLKNGDSKHSSPDQVIQLALELTAAIATSLQDALEHASQPKNGKKEGQFAGIVKKEEEFEGFDDTEMTNEASEVKDEEDLVDLDAPEYENGEMNEEEIADDMELVVGEGSDDDETTNETATLDLLIQTAAPQIISLLLQNNGNRSHALSALNNIAWAVSVIDFSEQLLKKDHYLESIYVLWVPVAQRIWDQIVSPFLSSNSADIGLASVITSIAWALSRCVKGDINIQPGEQRKLMALHHSSKVMIGEREEELANAVDGGDDPFQSLGVKCIGALGSLALHPASIDLNSDIGIFLLTLLSGLPDVAPAEAVEALNQIFEIYGDENYAFDEPVFWGNDFCRRLEGIQPKLKMKAKSIDKRLLPELRDQVDEAVHNLHRFLSYKRRSKAAGTLHLAMR</sequence>
<proteinExistence type="inferred from homology"/>
<feature type="region of interest" description="Disordered" evidence="2">
    <location>
        <begin position="1"/>
        <end position="29"/>
    </location>
</feature>
<dbReference type="FunCoup" id="A0A2J6TIX8">
    <property type="interactions" value="258"/>
</dbReference>
<dbReference type="GeneID" id="36586055"/>
<dbReference type="InterPro" id="IPR052616">
    <property type="entry name" value="SYO1-like"/>
</dbReference>